<keyword evidence="3" id="KW-1185">Reference proteome</keyword>
<accession>A0A1B8AJT7</accession>
<feature type="domain" description="DUF7924" evidence="1">
    <location>
        <begin position="19"/>
        <end position="83"/>
    </location>
</feature>
<dbReference type="OMA" id="DYGRNER"/>
<evidence type="ECO:0000259" key="1">
    <source>
        <dbReference type="Pfam" id="PF25545"/>
    </source>
</evidence>
<dbReference type="InterPro" id="IPR057684">
    <property type="entry name" value="DUF7924"/>
</dbReference>
<comment type="caution">
    <text evidence="2">The sequence shown here is derived from an EMBL/GenBank/DDBJ whole genome shotgun (WGS) entry which is preliminary data.</text>
</comment>
<name>A0A1B8AJT7_FUSPO</name>
<dbReference type="Proteomes" id="UP000091967">
    <property type="component" value="Unassembled WGS sequence"/>
</dbReference>
<reference evidence="2 3" key="1">
    <citation type="submission" date="2016-06" db="EMBL/GenBank/DDBJ databases">
        <title>Living apart together: crosstalk between the core and supernumerary genomes in a fungal plant pathogen.</title>
        <authorList>
            <person name="Vanheule A."/>
            <person name="Audenaert K."/>
            <person name="Warris S."/>
            <person name="Van De Geest H."/>
            <person name="Schijlen E."/>
            <person name="Hofte M."/>
            <person name="De Saeger S."/>
            <person name="Haesaert G."/>
            <person name="Waalwijk C."/>
            <person name="Van Der Lee T."/>
        </authorList>
    </citation>
    <scope>NUCLEOTIDE SEQUENCE [LARGE SCALE GENOMIC DNA]</scope>
    <source>
        <strain evidence="2 3">2516</strain>
    </source>
</reference>
<dbReference type="EMBL" id="LYXU01000003">
    <property type="protein sequence ID" value="OBS20737.1"/>
    <property type="molecule type" value="Genomic_DNA"/>
</dbReference>
<evidence type="ECO:0000313" key="3">
    <source>
        <dbReference type="Proteomes" id="UP000091967"/>
    </source>
</evidence>
<evidence type="ECO:0000313" key="2">
    <source>
        <dbReference type="EMBL" id="OBS20737.1"/>
    </source>
</evidence>
<dbReference type="STRING" id="36050.A0A1B8AJT7"/>
<dbReference type="PANTHER" id="PTHR42470">
    <property type="entry name" value="VAST DOMAIN-CONTAINING PROTEIN"/>
    <property type="match status" value="1"/>
</dbReference>
<protein>
    <recommendedName>
        <fullName evidence="1">DUF7924 domain-containing protein</fullName>
    </recommendedName>
</protein>
<gene>
    <name evidence="2" type="ORF">FPOA_07077</name>
</gene>
<dbReference type="Pfam" id="PF25545">
    <property type="entry name" value="DUF7924"/>
    <property type="match status" value="1"/>
</dbReference>
<sequence>MLNEELMELGHKVIRPIDTASFSVSMNGTEARLYITWNEEQTFYAQKVRTFALQEADHLLEFRKCVLNIMDYGRNERLESIRSGLDLLPEEGLEISGLDLVSEEALESIKCGLDLLSDEELEAQGINVRRLRSRNVVRP</sequence>
<dbReference type="PANTHER" id="PTHR42470:SF1">
    <property type="entry name" value="VAST DOMAIN-CONTAINING PROTEIN"/>
    <property type="match status" value="1"/>
</dbReference>
<organism evidence="2 3">
    <name type="scientific">Fusarium poae</name>
    <dbReference type="NCBI Taxonomy" id="36050"/>
    <lineage>
        <taxon>Eukaryota</taxon>
        <taxon>Fungi</taxon>
        <taxon>Dikarya</taxon>
        <taxon>Ascomycota</taxon>
        <taxon>Pezizomycotina</taxon>
        <taxon>Sordariomycetes</taxon>
        <taxon>Hypocreomycetidae</taxon>
        <taxon>Hypocreales</taxon>
        <taxon>Nectriaceae</taxon>
        <taxon>Fusarium</taxon>
    </lineage>
</organism>
<proteinExistence type="predicted"/>
<dbReference type="AlphaFoldDB" id="A0A1B8AJT7"/>